<proteinExistence type="predicted"/>
<reference evidence="1 2" key="2">
    <citation type="journal article" date="2013" name="Plant Cell Physiol.">
        <title>Rice Annotation Project Database (RAP-DB): an integrative and interactive database for rice genomics.</title>
        <authorList>
            <person name="Sakai H."/>
            <person name="Lee S.S."/>
            <person name="Tanaka T."/>
            <person name="Numa H."/>
            <person name="Kim J."/>
            <person name="Kawahara Y."/>
            <person name="Wakimoto H."/>
            <person name="Yang C.C."/>
            <person name="Iwamoto M."/>
            <person name="Abe T."/>
            <person name="Yamada Y."/>
            <person name="Muto A."/>
            <person name="Inokuchi H."/>
            <person name="Ikemura T."/>
            <person name="Matsumoto T."/>
            <person name="Sasaki T."/>
            <person name="Itoh T."/>
        </authorList>
    </citation>
    <scope>NUCLEOTIDE SEQUENCE [LARGE SCALE GENOMIC DNA]</scope>
    <source>
        <strain evidence="2">cv. Nipponbare</strain>
    </source>
</reference>
<accession>A0A0P0VXF4</accession>
<dbReference type="STRING" id="39947.A0A0P0VXF4"/>
<organism evidence="1 2">
    <name type="scientific">Oryza sativa subsp. japonica</name>
    <name type="common">Rice</name>
    <dbReference type="NCBI Taxonomy" id="39947"/>
    <lineage>
        <taxon>Eukaryota</taxon>
        <taxon>Viridiplantae</taxon>
        <taxon>Streptophyta</taxon>
        <taxon>Embryophyta</taxon>
        <taxon>Tracheophyta</taxon>
        <taxon>Spermatophyta</taxon>
        <taxon>Magnoliopsida</taxon>
        <taxon>Liliopsida</taxon>
        <taxon>Poales</taxon>
        <taxon>Poaceae</taxon>
        <taxon>BOP clade</taxon>
        <taxon>Oryzoideae</taxon>
        <taxon>Oryzeae</taxon>
        <taxon>Oryzinae</taxon>
        <taxon>Oryza</taxon>
        <taxon>Oryza sativa</taxon>
    </lineage>
</organism>
<dbReference type="FunCoup" id="A0A0P0VXF4">
    <property type="interactions" value="182"/>
</dbReference>
<evidence type="ECO:0000313" key="2">
    <source>
        <dbReference type="Proteomes" id="UP000059680"/>
    </source>
</evidence>
<dbReference type="EMBL" id="AP014959">
    <property type="protein sequence ID" value="BAS84195.1"/>
    <property type="molecule type" value="Genomic_DNA"/>
</dbReference>
<reference evidence="1 2" key="3">
    <citation type="journal article" date="2013" name="Rice">
        <title>Improvement of the Oryza sativa Nipponbare reference genome using next generation sequence and optical map data.</title>
        <authorList>
            <person name="Kawahara Y."/>
            <person name="de la Bastide M."/>
            <person name="Hamilton J.P."/>
            <person name="Kanamori H."/>
            <person name="McCombie W.R."/>
            <person name="Ouyang S."/>
            <person name="Schwartz D.C."/>
            <person name="Tanaka T."/>
            <person name="Wu J."/>
            <person name="Zhou S."/>
            <person name="Childs K.L."/>
            <person name="Davidson R.M."/>
            <person name="Lin H."/>
            <person name="Quesada-Ocampo L."/>
            <person name="Vaillancourt B."/>
            <person name="Sakai H."/>
            <person name="Lee S.S."/>
            <person name="Kim J."/>
            <person name="Numa H."/>
            <person name="Itoh T."/>
            <person name="Buell C.R."/>
            <person name="Matsumoto T."/>
        </authorList>
    </citation>
    <scope>NUCLEOTIDE SEQUENCE [LARGE SCALE GENOMIC DNA]</scope>
    <source>
        <strain evidence="2">cv. Nipponbare</strain>
    </source>
</reference>
<dbReference type="Proteomes" id="UP000059680">
    <property type="component" value="Chromosome 3"/>
</dbReference>
<protein>
    <submittedName>
        <fullName evidence="1">Os03g0350900 protein</fullName>
    </submittedName>
</protein>
<dbReference type="AlphaFoldDB" id="A0A0P0VXF4"/>
<dbReference type="PaxDb" id="39947-A0A0P0VXF4"/>
<reference evidence="2" key="1">
    <citation type="journal article" date="2005" name="Nature">
        <title>The map-based sequence of the rice genome.</title>
        <authorList>
            <consortium name="International rice genome sequencing project (IRGSP)"/>
            <person name="Matsumoto T."/>
            <person name="Wu J."/>
            <person name="Kanamori H."/>
            <person name="Katayose Y."/>
            <person name="Fujisawa M."/>
            <person name="Namiki N."/>
            <person name="Mizuno H."/>
            <person name="Yamamoto K."/>
            <person name="Antonio B.A."/>
            <person name="Baba T."/>
            <person name="Sakata K."/>
            <person name="Nagamura Y."/>
            <person name="Aoki H."/>
            <person name="Arikawa K."/>
            <person name="Arita K."/>
            <person name="Bito T."/>
            <person name="Chiden Y."/>
            <person name="Fujitsuka N."/>
            <person name="Fukunaka R."/>
            <person name="Hamada M."/>
            <person name="Harada C."/>
            <person name="Hayashi A."/>
            <person name="Hijishita S."/>
            <person name="Honda M."/>
            <person name="Hosokawa S."/>
            <person name="Ichikawa Y."/>
            <person name="Idonuma A."/>
            <person name="Iijima M."/>
            <person name="Ikeda M."/>
            <person name="Ikeno M."/>
            <person name="Ito K."/>
            <person name="Ito S."/>
            <person name="Ito T."/>
            <person name="Ito Y."/>
            <person name="Ito Y."/>
            <person name="Iwabuchi A."/>
            <person name="Kamiya K."/>
            <person name="Karasawa W."/>
            <person name="Kurita K."/>
            <person name="Katagiri S."/>
            <person name="Kikuta A."/>
            <person name="Kobayashi H."/>
            <person name="Kobayashi N."/>
            <person name="Machita K."/>
            <person name="Maehara T."/>
            <person name="Masukawa M."/>
            <person name="Mizubayashi T."/>
            <person name="Mukai Y."/>
            <person name="Nagasaki H."/>
            <person name="Nagata Y."/>
            <person name="Naito S."/>
            <person name="Nakashima M."/>
            <person name="Nakama Y."/>
            <person name="Nakamichi Y."/>
            <person name="Nakamura M."/>
            <person name="Meguro A."/>
            <person name="Negishi M."/>
            <person name="Ohta I."/>
            <person name="Ohta T."/>
            <person name="Okamoto M."/>
            <person name="Ono N."/>
            <person name="Saji S."/>
            <person name="Sakaguchi M."/>
            <person name="Sakai K."/>
            <person name="Shibata M."/>
            <person name="Shimokawa T."/>
            <person name="Song J."/>
            <person name="Takazaki Y."/>
            <person name="Terasawa K."/>
            <person name="Tsugane M."/>
            <person name="Tsuji K."/>
            <person name="Ueda S."/>
            <person name="Waki K."/>
            <person name="Yamagata H."/>
            <person name="Yamamoto M."/>
            <person name="Yamamoto S."/>
            <person name="Yamane H."/>
            <person name="Yoshiki S."/>
            <person name="Yoshihara R."/>
            <person name="Yukawa K."/>
            <person name="Zhong H."/>
            <person name="Yano M."/>
            <person name="Yuan Q."/>
            <person name="Ouyang S."/>
            <person name="Liu J."/>
            <person name="Jones K.M."/>
            <person name="Gansberger K."/>
            <person name="Moffat K."/>
            <person name="Hill J."/>
            <person name="Bera J."/>
            <person name="Fadrosh D."/>
            <person name="Jin S."/>
            <person name="Johri S."/>
            <person name="Kim M."/>
            <person name="Overton L."/>
            <person name="Reardon M."/>
            <person name="Tsitrin T."/>
            <person name="Vuong H."/>
            <person name="Weaver B."/>
            <person name="Ciecko A."/>
            <person name="Tallon L."/>
            <person name="Jackson J."/>
            <person name="Pai G."/>
            <person name="Aken S.V."/>
            <person name="Utterback T."/>
            <person name="Reidmuller S."/>
            <person name="Feldblyum T."/>
            <person name="Hsiao J."/>
            <person name="Zismann V."/>
            <person name="Iobst S."/>
            <person name="de Vazeille A.R."/>
            <person name="Buell C.R."/>
            <person name="Ying K."/>
            <person name="Li Y."/>
            <person name="Lu T."/>
            <person name="Huang Y."/>
            <person name="Zhao Q."/>
            <person name="Feng Q."/>
            <person name="Zhang L."/>
            <person name="Zhu J."/>
            <person name="Weng Q."/>
            <person name="Mu J."/>
            <person name="Lu Y."/>
            <person name="Fan D."/>
            <person name="Liu Y."/>
            <person name="Guan J."/>
            <person name="Zhang Y."/>
            <person name="Yu S."/>
            <person name="Liu X."/>
            <person name="Zhang Y."/>
            <person name="Hong G."/>
            <person name="Han B."/>
            <person name="Choisne N."/>
            <person name="Demange N."/>
            <person name="Orjeda G."/>
            <person name="Samain S."/>
            <person name="Cattolico L."/>
            <person name="Pelletier E."/>
            <person name="Couloux A."/>
            <person name="Segurens B."/>
            <person name="Wincker P."/>
            <person name="D'Hont A."/>
            <person name="Scarpelli C."/>
            <person name="Weissenbach J."/>
            <person name="Salanoubat M."/>
            <person name="Quetier F."/>
            <person name="Yu Y."/>
            <person name="Kim H.R."/>
            <person name="Rambo T."/>
            <person name="Currie J."/>
            <person name="Collura K."/>
            <person name="Luo M."/>
            <person name="Yang T."/>
            <person name="Ammiraju J.S.S."/>
            <person name="Engler F."/>
            <person name="Soderlund C."/>
            <person name="Wing R.A."/>
            <person name="Palmer L.E."/>
            <person name="de la Bastide M."/>
            <person name="Spiegel L."/>
            <person name="Nascimento L."/>
            <person name="Zutavern T."/>
            <person name="O'Shaughnessy A."/>
            <person name="Dike S."/>
            <person name="Dedhia N."/>
            <person name="Preston R."/>
            <person name="Balija V."/>
            <person name="McCombie W.R."/>
            <person name="Chow T."/>
            <person name="Chen H."/>
            <person name="Chung M."/>
            <person name="Chen C."/>
            <person name="Shaw J."/>
            <person name="Wu H."/>
            <person name="Hsiao K."/>
            <person name="Chao Y."/>
            <person name="Chu M."/>
            <person name="Cheng C."/>
            <person name="Hour A."/>
            <person name="Lee P."/>
            <person name="Lin S."/>
            <person name="Lin Y."/>
            <person name="Liou J."/>
            <person name="Liu S."/>
            <person name="Hsing Y."/>
            <person name="Raghuvanshi S."/>
            <person name="Mohanty A."/>
            <person name="Bharti A.K."/>
            <person name="Gaur A."/>
            <person name="Gupta V."/>
            <person name="Kumar D."/>
            <person name="Ravi V."/>
            <person name="Vij S."/>
            <person name="Kapur A."/>
            <person name="Khurana P."/>
            <person name="Khurana P."/>
            <person name="Khurana J.P."/>
            <person name="Tyagi A.K."/>
            <person name="Gaikwad K."/>
            <person name="Singh A."/>
            <person name="Dalal V."/>
            <person name="Srivastava S."/>
            <person name="Dixit A."/>
            <person name="Pal A.K."/>
            <person name="Ghazi I.A."/>
            <person name="Yadav M."/>
            <person name="Pandit A."/>
            <person name="Bhargava A."/>
            <person name="Sureshbabu K."/>
            <person name="Batra K."/>
            <person name="Sharma T.R."/>
            <person name="Mohapatra T."/>
            <person name="Singh N.K."/>
            <person name="Messing J."/>
            <person name="Nelson A.B."/>
            <person name="Fuks G."/>
            <person name="Kavchok S."/>
            <person name="Keizer G."/>
            <person name="Linton E."/>
            <person name="Llaca V."/>
            <person name="Song R."/>
            <person name="Tanyolac B."/>
            <person name="Young S."/>
            <person name="Ho-Il K."/>
            <person name="Hahn J.H."/>
            <person name="Sangsakoo G."/>
            <person name="Vanavichit A."/>
            <person name="de Mattos Luiz.A.T."/>
            <person name="Zimmer P.D."/>
            <person name="Malone G."/>
            <person name="Dellagostin O."/>
            <person name="de Oliveira A.C."/>
            <person name="Bevan M."/>
            <person name="Bancroft I."/>
            <person name="Minx P."/>
            <person name="Cordum H."/>
            <person name="Wilson R."/>
            <person name="Cheng Z."/>
            <person name="Jin W."/>
            <person name="Jiang J."/>
            <person name="Leong S.A."/>
            <person name="Iwama H."/>
            <person name="Gojobori T."/>
            <person name="Itoh T."/>
            <person name="Niimura Y."/>
            <person name="Fujii Y."/>
            <person name="Habara T."/>
            <person name="Sakai H."/>
            <person name="Sato Y."/>
            <person name="Wilson G."/>
            <person name="Kumar K."/>
            <person name="McCouch S."/>
            <person name="Juretic N."/>
            <person name="Hoen D."/>
            <person name="Wright S."/>
            <person name="Bruskiewich R."/>
            <person name="Bureau T."/>
            <person name="Miyao A."/>
            <person name="Hirochika H."/>
            <person name="Nishikawa T."/>
            <person name="Kadowaki K."/>
            <person name="Sugiura M."/>
            <person name="Burr B."/>
            <person name="Sasaki T."/>
        </authorList>
    </citation>
    <scope>NUCLEOTIDE SEQUENCE [LARGE SCALE GENOMIC DNA]</scope>
    <source>
        <strain evidence="2">cv. Nipponbare</strain>
    </source>
</reference>
<gene>
    <name evidence="1" type="ordered locus">Os03g0350900</name>
    <name evidence="1" type="ORF">OSNPB_030350900</name>
</gene>
<name>A0A0P0VXF4_ORYSJ</name>
<keyword evidence="2" id="KW-1185">Reference proteome</keyword>
<dbReference type="GO" id="GO:0005634">
    <property type="term" value="C:nucleus"/>
    <property type="evidence" value="ECO:0000318"/>
    <property type="project" value="GO_Central"/>
</dbReference>
<sequence>MRKGKIGHPSLSRLFPVSVFQRRRLFAGWSVAAAASYRRVRRRMMGQLMAAAAMQRSLVTAFEKERSWGSSFIQKHWTMQQLRRGLDVRELPPRVSSTASSAGDATALKGSMFENFLRA</sequence>
<evidence type="ECO:0000313" key="1">
    <source>
        <dbReference type="EMBL" id="BAS84195.1"/>
    </source>
</evidence>
<dbReference type="InParanoid" id="A0A0P0VXF4"/>